<reference evidence="3 4" key="1">
    <citation type="journal article" date="2017" name="Gigascience">
        <title>Draft genome of the honey bee ectoparasitic mite, Tropilaelaps mercedesae, is shaped by the parasitic life history.</title>
        <authorList>
            <person name="Dong X."/>
            <person name="Armstrong S.D."/>
            <person name="Xia D."/>
            <person name="Makepeace B.L."/>
            <person name="Darby A.C."/>
            <person name="Kadowaki T."/>
        </authorList>
    </citation>
    <scope>NUCLEOTIDE SEQUENCE [LARGE SCALE GENOMIC DNA]</scope>
    <source>
        <strain evidence="3">Wuxi-XJTLU</strain>
    </source>
</reference>
<feature type="region of interest" description="Disordered" evidence="1">
    <location>
        <begin position="190"/>
        <end position="446"/>
    </location>
</feature>
<dbReference type="STRING" id="418985.A0A1V9XZQ9"/>
<keyword evidence="4" id="KW-1185">Reference proteome</keyword>
<dbReference type="EMBL" id="MNPL01001614">
    <property type="protein sequence ID" value="OQR78976.1"/>
    <property type="molecule type" value="Genomic_DNA"/>
</dbReference>
<dbReference type="Pfam" id="PF15733">
    <property type="entry name" value="DUF4682"/>
    <property type="match status" value="1"/>
</dbReference>
<dbReference type="PANTHER" id="PTHR13399:SF2">
    <property type="entry name" value="TRANSLOCON-ASSOCIATED PROTEIN SUBUNIT GAMMA"/>
    <property type="match status" value="1"/>
</dbReference>
<evidence type="ECO:0000259" key="2">
    <source>
        <dbReference type="Pfam" id="PF15733"/>
    </source>
</evidence>
<accession>A0A1V9XZQ9</accession>
<dbReference type="PANTHER" id="PTHR13399">
    <property type="entry name" value="TRANSLOCON-ASSOCIATED PROTEIN TRAP , GAMMA SUBUNIT"/>
    <property type="match status" value="1"/>
</dbReference>
<dbReference type="InParanoid" id="A0A1V9XZQ9"/>
<comment type="caution">
    <text evidence="3">The sequence shown here is derived from an EMBL/GenBank/DDBJ whole genome shotgun (WGS) entry which is preliminary data.</text>
</comment>
<feature type="compositionally biased region" description="Low complexity" evidence="1">
    <location>
        <begin position="276"/>
        <end position="287"/>
    </location>
</feature>
<feature type="compositionally biased region" description="Polar residues" evidence="1">
    <location>
        <begin position="402"/>
        <end position="411"/>
    </location>
</feature>
<sequence>MAVKSADEFYSIMGVLAREMLEFGLMDCNELVQTICSMAPFPFPQLQELREKYTFDIRPFAHNTHGGSNVHRKSSIRDFVGLRLFYTDEDDEGELDEDQLALASAAWYLNQRHSKANVTLDIGTLKRQYAKLRDRQRQAHVILTSTLKTAIEQQAHPDGTRPQARPVSSARQPINTLLAGHKPIVRKVRPIPKVQFAMPPEESGREANRPRGPRTMRTKIVLDEPSDVHKQQPLSTYQQTKQTRQGATPAPNRGETLTWEQIERDKRDSGCARTRSWSSSSDSSSTSLCDQGVHDPEGDSSSLCASPILPASPRSPRLTGAAEAAGSVFHMPQNAQPTASPTTSPRTKADKSGGRGDCDPTSAGRDQRQRPTETDDLGGSGDLTTAAAFPPPDGVLCPDSEPIQTPKTSAASFHYDGTASPLEDATVSDTHEGFKDTTQTNAVPSVVAPVNLSELPATADPDVITSSQDGHAAQAAATGTGSSVESCSDEQVDASIRKTTQNDGAKGSLEMAKPRSSNLEPKSRPCRKLIIADTPPGWSSSGGEKESPSSIAAAPQMWHNIPGGPFVEEEETDGVHCAIGQSASGVSSVSIKEHAGTPPSLDELLERYTKVTHLVEDASARLVASTSIDSGDSRTPPSRADSPPAVSFNPFPTQRTSTLDSQVARRLGLYSNH</sequence>
<feature type="compositionally biased region" description="Basic and acidic residues" evidence="1">
    <location>
        <begin position="347"/>
        <end position="358"/>
    </location>
</feature>
<dbReference type="AlphaFoldDB" id="A0A1V9XZQ9"/>
<feature type="domain" description="TBC1" evidence="2">
    <location>
        <begin position="122"/>
        <end position="200"/>
    </location>
</feature>
<proteinExistence type="predicted"/>
<organism evidence="3 4">
    <name type="scientific">Tropilaelaps mercedesae</name>
    <dbReference type="NCBI Taxonomy" id="418985"/>
    <lineage>
        <taxon>Eukaryota</taxon>
        <taxon>Metazoa</taxon>
        <taxon>Ecdysozoa</taxon>
        <taxon>Arthropoda</taxon>
        <taxon>Chelicerata</taxon>
        <taxon>Arachnida</taxon>
        <taxon>Acari</taxon>
        <taxon>Parasitiformes</taxon>
        <taxon>Mesostigmata</taxon>
        <taxon>Gamasina</taxon>
        <taxon>Dermanyssoidea</taxon>
        <taxon>Laelapidae</taxon>
        <taxon>Tropilaelaps</taxon>
    </lineage>
</organism>
<feature type="compositionally biased region" description="Polar residues" evidence="1">
    <location>
        <begin position="650"/>
        <end position="661"/>
    </location>
</feature>
<feature type="compositionally biased region" description="Basic and acidic residues" evidence="1">
    <location>
        <begin position="220"/>
        <end position="230"/>
    </location>
</feature>
<feature type="compositionally biased region" description="Basic and acidic residues" evidence="1">
    <location>
        <begin position="261"/>
        <end position="270"/>
    </location>
</feature>
<dbReference type="Proteomes" id="UP000192247">
    <property type="component" value="Unassembled WGS sequence"/>
</dbReference>
<feature type="compositionally biased region" description="Polar residues" evidence="1">
    <location>
        <begin position="624"/>
        <end position="636"/>
    </location>
</feature>
<dbReference type="OrthoDB" id="289721at2759"/>
<feature type="compositionally biased region" description="Polar residues" evidence="1">
    <location>
        <begin position="333"/>
        <end position="346"/>
    </location>
</feature>
<feature type="region of interest" description="Disordered" evidence="1">
    <location>
        <begin position="623"/>
        <end position="673"/>
    </location>
</feature>
<gene>
    <name evidence="3" type="ORF">BIW11_00224</name>
</gene>
<feature type="compositionally biased region" description="Polar residues" evidence="1">
    <location>
        <begin position="232"/>
        <end position="246"/>
    </location>
</feature>
<evidence type="ECO:0000313" key="3">
    <source>
        <dbReference type="EMBL" id="OQR78976.1"/>
    </source>
</evidence>
<evidence type="ECO:0000313" key="4">
    <source>
        <dbReference type="Proteomes" id="UP000192247"/>
    </source>
</evidence>
<feature type="region of interest" description="Disordered" evidence="1">
    <location>
        <begin position="458"/>
        <end position="551"/>
    </location>
</feature>
<evidence type="ECO:0000256" key="1">
    <source>
        <dbReference type="SAM" id="MobiDB-lite"/>
    </source>
</evidence>
<feature type="compositionally biased region" description="Low complexity" evidence="1">
    <location>
        <begin position="466"/>
        <end position="483"/>
    </location>
</feature>
<dbReference type="GO" id="GO:0005783">
    <property type="term" value="C:endoplasmic reticulum"/>
    <property type="evidence" value="ECO:0007669"/>
    <property type="project" value="TreeGrafter"/>
</dbReference>
<name>A0A1V9XZQ9_9ACAR</name>
<dbReference type="InterPro" id="IPR032738">
    <property type="entry name" value="Tbc1d30_C"/>
</dbReference>
<protein>
    <submittedName>
        <fullName evidence="3">TBC1 domain family member 30-like</fullName>
    </submittedName>
</protein>